<name>A0A9P5ACC4_9HYPO</name>
<dbReference type="Proteomes" id="UP000730481">
    <property type="component" value="Unassembled WGS sequence"/>
</dbReference>
<proteinExistence type="predicted"/>
<evidence type="ECO:0000313" key="2">
    <source>
        <dbReference type="EMBL" id="KAF4335971.1"/>
    </source>
</evidence>
<dbReference type="EMBL" id="PVQB02000524">
    <property type="protein sequence ID" value="KAF4335971.1"/>
    <property type="molecule type" value="Genomic_DNA"/>
</dbReference>
<dbReference type="PANTHER" id="PTHR37012">
    <property type="entry name" value="B-ZIP TRANSCRIPTION FACTOR (EUROFUNG)-RELATED"/>
    <property type="match status" value="1"/>
</dbReference>
<reference evidence="2" key="2">
    <citation type="submission" date="2020-02" db="EMBL/GenBank/DDBJ databases">
        <title>Identification and distribution of gene clusters putatively required for synthesis of sphingolipid metabolism inhibitors in phylogenetically diverse species of the filamentous fungus Fusarium.</title>
        <authorList>
            <person name="Kim H.-S."/>
            <person name="Busman M."/>
            <person name="Brown D.W."/>
            <person name="Divon H."/>
            <person name="Uhlig S."/>
            <person name="Proctor R.H."/>
        </authorList>
    </citation>
    <scope>NUCLEOTIDE SEQUENCE</scope>
    <source>
        <strain evidence="2">NRRL 25174</strain>
    </source>
</reference>
<sequence>MKSKSGGDRQSRKRELDRKSQRLARERTKSRMAHLETLVAHFRETDSDARFSSLVDQLSDVVRERDSLKGLLKSLDFAIRSHLDDTAACREMPRNISAQPAQDSPDWGRNNQLAIRHPTTETAQSSESLQEDPFLFDLPPLPTSFIWGQEDATALQAVLPGCGCLVGTSSDGGNTTHSFWRQLNELWKGLPGTDLSVEDEESEDAVIRAVLDGWDSIGARSQSLATCRFLRRLDELPWMQPNQINRLAMLSLTRLMLVSQSSARKAELPRWLHARPSQILPHSNAIDFVFW</sequence>
<evidence type="ECO:0008006" key="4">
    <source>
        <dbReference type="Google" id="ProtNLM"/>
    </source>
</evidence>
<reference evidence="2" key="1">
    <citation type="journal article" date="2017" name="Mycologia">
        <title>Fusarium algeriense, sp. nov., a novel toxigenic crown rot pathogen of durum wheat from Algeria is nested in the Fusarium burgessii species complex.</title>
        <authorList>
            <person name="Laraba I."/>
            <person name="Keddad A."/>
            <person name="Boureghda H."/>
            <person name="Abdallah N."/>
            <person name="Vaughan M.M."/>
            <person name="Proctor R.H."/>
            <person name="Busman M."/>
            <person name="O'Donnell K."/>
        </authorList>
    </citation>
    <scope>NUCLEOTIDE SEQUENCE</scope>
    <source>
        <strain evidence="2">NRRL 25174</strain>
    </source>
</reference>
<dbReference type="OrthoDB" id="5086080at2759"/>
<evidence type="ECO:0000256" key="1">
    <source>
        <dbReference type="SAM" id="MobiDB-lite"/>
    </source>
</evidence>
<feature type="region of interest" description="Disordered" evidence="1">
    <location>
        <begin position="1"/>
        <end position="29"/>
    </location>
</feature>
<keyword evidence="3" id="KW-1185">Reference proteome</keyword>
<dbReference type="Gene3D" id="1.20.5.170">
    <property type="match status" value="1"/>
</dbReference>
<organism evidence="2 3">
    <name type="scientific">Fusarium beomiforme</name>
    <dbReference type="NCBI Taxonomy" id="44412"/>
    <lineage>
        <taxon>Eukaryota</taxon>
        <taxon>Fungi</taxon>
        <taxon>Dikarya</taxon>
        <taxon>Ascomycota</taxon>
        <taxon>Pezizomycotina</taxon>
        <taxon>Sordariomycetes</taxon>
        <taxon>Hypocreomycetidae</taxon>
        <taxon>Hypocreales</taxon>
        <taxon>Nectriaceae</taxon>
        <taxon>Fusarium</taxon>
        <taxon>Fusarium burgessii species complex</taxon>
    </lineage>
</organism>
<protein>
    <recommendedName>
        <fullName evidence="4">BZIP domain-containing protein</fullName>
    </recommendedName>
</protein>
<evidence type="ECO:0000313" key="3">
    <source>
        <dbReference type="Proteomes" id="UP000730481"/>
    </source>
</evidence>
<dbReference type="AlphaFoldDB" id="A0A9P5ACC4"/>
<dbReference type="PANTHER" id="PTHR37012:SF7">
    <property type="entry name" value="B-ZIP TRANSCRIPTION FACTOR (EUROFUNG)-RELATED"/>
    <property type="match status" value="1"/>
</dbReference>
<comment type="caution">
    <text evidence="2">The sequence shown here is derived from an EMBL/GenBank/DDBJ whole genome shotgun (WGS) entry which is preliminary data.</text>
</comment>
<gene>
    <name evidence="2" type="ORF">FBEOM_10175</name>
</gene>
<dbReference type="CDD" id="cd14688">
    <property type="entry name" value="bZIP_YAP"/>
    <property type="match status" value="1"/>
</dbReference>
<accession>A0A9P5ACC4</accession>